<sequence>MYSPGVSDLKHSAALKPSAALRSAIRARGRRTGSITYFYSPKNNRDLIFSTELEFCCGLLLEADEQVKNYEVDSELINYHLNSIAYLGDKPNFIIYFHDGSTIYRKTEYLVESKNNIKEEKNKFFADAAGISWDYFTEHQARSNLRIIHDWILISAVLSQTRLSVKSKWNNLSREVVSNIGDGITLGGL</sequence>
<comment type="caution">
    <text evidence="1">The sequence shown here is derived from an EMBL/GenBank/DDBJ whole genome shotgun (WGS) entry which is preliminary data.</text>
</comment>
<protein>
    <submittedName>
        <fullName evidence="1">Uncharacterized protein</fullName>
    </submittedName>
</protein>
<name>A0ABS5LPF6_9BURK</name>
<evidence type="ECO:0000313" key="1">
    <source>
        <dbReference type="EMBL" id="MBS3018380.1"/>
    </source>
</evidence>
<dbReference type="Proteomes" id="UP001647436">
    <property type="component" value="Unassembled WGS sequence"/>
</dbReference>
<dbReference type="RefSeq" id="WP_211456258.1">
    <property type="nucleotide sequence ID" value="NZ_JAANES010000001.1"/>
</dbReference>
<keyword evidence="2" id="KW-1185">Reference proteome</keyword>
<gene>
    <name evidence="1" type="ORF">DJFAAGMI_01112</name>
</gene>
<organism evidence="1 2">
    <name type="scientific">Comamonas brasiliensis</name>
    <dbReference type="NCBI Taxonomy" id="1812482"/>
    <lineage>
        <taxon>Bacteria</taxon>
        <taxon>Pseudomonadati</taxon>
        <taxon>Pseudomonadota</taxon>
        <taxon>Betaproteobacteria</taxon>
        <taxon>Burkholderiales</taxon>
        <taxon>Comamonadaceae</taxon>
        <taxon>Comamonas</taxon>
    </lineage>
</organism>
<reference evidence="1 2" key="1">
    <citation type="submission" date="2020-03" db="EMBL/GenBank/DDBJ databases">
        <title>The role of nitrogen metabolism on polyethylene biodegradation.</title>
        <authorList>
            <person name="Peixoto J."/>
            <person name="Vizzotto C.S."/>
            <person name="Ramos A."/>
            <person name="Alves G."/>
            <person name="Steindorff A."/>
            <person name="Kruger R."/>
        </authorList>
    </citation>
    <scope>NUCLEOTIDE SEQUENCE [LARGE SCALE GENOMIC DNA]</scope>
    <source>
        <strain evidence="1 2">PE63</strain>
    </source>
</reference>
<dbReference type="EMBL" id="JAANES010000001">
    <property type="protein sequence ID" value="MBS3018380.1"/>
    <property type="molecule type" value="Genomic_DNA"/>
</dbReference>
<evidence type="ECO:0000313" key="2">
    <source>
        <dbReference type="Proteomes" id="UP001647436"/>
    </source>
</evidence>
<accession>A0ABS5LPF6</accession>
<proteinExistence type="predicted"/>